<evidence type="ECO:0000256" key="9">
    <source>
        <dbReference type="ARBA" id="ARBA00022989"/>
    </source>
</evidence>
<reference evidence="18 19" key="1">
    <citation type="submission" date="2020-08" db="EMBL/GenBank/DDBJ databases">
        <title>Genomic Encyclopedia of Type Strains, Phase IV (KMG-IV): sequencing the most valuable type-strain genomes for metagenomic binning, comparative biology and taxonomic classification.</title>
        <authorList>
            <person name="Goeker M."/>
        </authorList>
    </citation>
    <scope>NUCLEOTIDE SEQUENCE [LARGE SCALE GENOMIC DNA]</scope>
    <source>
        <strain evidence="18 19">DSM 12252</strain>
    </source>
</reference>
<evidence type="ECO:0000256" key="10">
    <source>
        <dbReference type="ARBA" id="ARBA00023098"/>
    </source>
</evidence>
<evidence type="ECO:0000256" key="13">
    <source>
        <dbReference type="ARBA" id="ARBA00023264"/>
    </source>
</evidence>
<dbReference type="EC" id="2.7.8.8" evidence="4"/>
<keyword evidence="8 17" id="KW-0812">Transmembrane</keyword>
<dbReference type="GO" id="GO:0016020">
    <property type="term" value="C:membrane"/>
    <property type="evidence" value="ECO:0007669"/>
    <property type="project" value="InterPro"/>
</dbReference>
<dbReference type="NCBIfam" id="TIGR00473">
    <property type="entry name" value="pssA"/>
    <property type="match status" value="1"/>
</dbReference>
<dbReference type="Proteomes" id="UP000590740">
    <property type="component" value="Unassembled WGS sequence"/>
</dbReference>
<sequence length="291" mass="32376">MSPENEPRIPVLPTLMTAGNILCGFVAILQIFDGRHLAMNQHYHYAIVFILLACLFDALDGRVARMGGTESPFGRELDSLADIVSFGVAPALLVHDIVLKEIDTPKGLGWLISCVYLVCGAMRLARFNCLAAADAKSSMKGFRGCPIPAAAGVISSLTLLIIWLDSNEREIGNWKYALAGLMALLSYLMVSNLEYPSFKAVNWRTKRSFHWVLVTIFVIVFTIMNWHWMPAVLFVSYLMYGLVRPWVSRKWRQEIEIEAETVEIDPAAETLALNGSNEPSSHQDGDITAQI</sequence>
<feature type="transmembrane region" description="Helical" evidence="17">
    <location>
        <begin position="43"/>
        <end position="59"/>
    </location>
</feature>
<evidence type="ECO:0000256" key="1">
    <source>
        <dbReference type="ARBA" id="ARBA00000287"/>
    </source>
</evidence>
<keyword evidence="7 15" id="KW-0808">Transferase</keyword>
<evidence type="ECO:0000256" key="17">
    <source>
        <dbReference type="SAM" id="Phobius"/>
    </source>
</evidence>
<gene>
    <name evidence="18" type="ORF">HNQ65_000569</name>
</gene>
<feature type="compositionally biased region" description="Polar residues" evidence="16">
    <location>
        <begin position="273"/>
        <end position="282"/>
    </location>
</feature>
<protein>
    <recommendedName>
        <fullName evidence="5">CDP-diacylglycerol--serine O-phosphatidyltransferase</fullName>
        <ecNumber evidence="4">2.7.8.8</ecNumber>
    </recommendedName>
    <alternativeName>
        <fullName evidence="14">Phosphatidylserine synthase</fullName>
    </alternativeName>
</protein>
<comment type="caution">
    <text evidence="18">The sequence shown here is derived from an EMBL/GenBank/DDBJ whole genome shotgun (WGS) entry which is preliminary data.</text>
</comment>
<keyword evidence="11 17" id="KW-0472">Membrane</keyword>
<evidence type="ECO:0000256" key="16">
    <source>
        <dbReference type="SAM" id="MobiDB-lite"/>
    </source>
</evidence>
<keyword evidence="9 17" id="KW-1133">Transmembrane helix</keyword>
<keyword evidence="6" id="KW-0444">Lipid biosynthesis</keyword>
<name>A0A7W7Y7Q4_9BACT</name>
<dbReference type="GO" id="GO:0008654">
    <property type="term" value="P:phospholipid biosynthetic process"/>
    <property type="evidence" value="ECO:0007669"/>
    <property type="project" value="UniProtKB-KW"/>
</dbReference>
<evidence type="ECO:0000256" key="15">
    <source>
        <dbReference type="RuleBase" id="RU003750"/>
    </source>
</evidence>
<dbReference type="GO" id="GO:0012505">
    <property type="term" value="C:endomembrane system"/>
    <property type="evidence" value="ECO:0007669"/>
    <property type="project" value="UniProtKB-SubCell"/>
</dbReference>
<evidence type="ECO:0000256" key="5">
    <source>
        <dbReference type="ARBA" id="ARBA00017171"/>
    </source>
</evidence>
<evidence type="ECO:0000256" key="14">
    <source>
        <dbReference type="ARBA" id="ARBA00032361"/>
    </source>
</evidence>
<proteinExistence type="inferred from homology"/>
<keyword evidence="13" id="KW-1208">Phospholipid metabolism</keyword>
<evidence type="ECO:0000256" key="8">
    <source>
        <dbReference type="ARBA" id="ARBA00022692"/>
    </source>
</evidence>
<comment type="catalytic activity">
    <reaction evidence="1">
        <text>a CDP-1,2-diacyl-sn-glycerol + L-serine = a 1,2-diacyl-sn-glycero-3-phospho-L-serine + CMP + H(+)</text>
        <dbReference type="Rhea" id="RHEA:16913"/>
        <dbReference type="ChEBI" id="CHEBI:15378"/>
        <dbReference type="ChEBI" id="CHEBI:33384"/>
        <dbReference type="ChEBI" id="CHEBI:57262"/>
        <dbReference type="ChEBI" id="CHEBI:58332"/>
        <dbReference type="ChEBI" id="CHEBI:60377"/>
        <dbReference type="EC" id="2.7.8.8"/>
    </reaction>
</comment>
<feature type="region of interest" description="Disordered" evidence="16">
    <location>
        <begin position="272"/>
        <end position="291"/>
    </location>
</feature>
<evidence type="ECO:0000256" key="3">
    <source>
        <dbReference type="ARBA" id="ARBA00010441"/>
    </source>
</evidence>
<evidence type="ECO:0000256" key="12">
    <source>
        <dbReference type="ARBA" id="ARBA00023209"/>
    </source>
</evidence>
<dbReference type="InterPro" id="IPR048254">
    <property type="entry name" value="CDP_ALCOHOL_P_TRANSF_CS"/>
</dbReference>
<dbReference type="EMBL" id="JACHIG010000001">
    <property type="protein sequence ID" value="MBB5031015.1"/>
    <property type="molecule type" value="Genomic_DNA"/>
</dbReference>
<evidence type="ECO:0000256" key="7">
    <source>
        <dbReference type="ARBA" id="ARBA00022679"/>
    </source>
</evidence>
<dbReference type="Pfam" id="PF01066">
    <property type="entry name" value="CDP-OH_P_transf"/>
    <property type="match status" value="1"/>
</dbReference>
<dbReference type="PANTHER" id="PTHR14269:SF61">
    <property type="entry name" value="CDP-DIACYLGLYCEROL--SERINE O-PHOSPHATIDYLTRANSFERASE"/>
    <property type="match status" value="1"/>
</dbReference>
<dbReference type="AlphaFoldDB" id="A0A7W7Y7Q4"/>
<dbReference type="InterPro" id="IPR043130">
    <property type="entry name" value="CDP-OH_PTrfase_TM_dom"/>
</dbReference>
<dbReference type="RefSeq" id="WP_246437519.1">
    <property type="nucleotide sequence ID" value="NZ_JACHIG010000001.1"/>
</dbReference>
<feature type="transmembrane region" description="Helical" evidence="17">
    <location>
        <begin position="176"/>
        <end position="195"/>
    </location>
</feature>
<dbReference type="PROSITE" id="PS00379">
    <property type="entry name" value="CDP_ALCOHOL_P_TRANSF"/>
    <property type="match status" value="1"/>
</dbReference>
<organism evidence="18 19">
    <name type="scientific">Prosthecobacter vanneervenii</name>
    <dbReference type="NCBI Taxonomy" id="48466"/>
    <lineage>
        <taxon>Bacteria</taxon>
        <taxon>Pseudomonadati</taxon>
        <taxon>Verrucomicrobiota</taxon>
        <taxon>Verrucomicrobiia</taxon>
        <taxon>Verrucomicrobiales</taxon>
        <taxon>Verrucomicrobiaceae</taxon>
        <taxon>Prosthecobacter</taxon>
    </lineage>
</organism>
<dbReference type="PANTHER" id="PTHR14269">
    <property type="entry name" value="CDP-DIACYLGLYCEROL--GLYCEROL-3-PHOSPHATE 3-PHOSPHATIDYLTRANSFERASE-RELATED"/>
    <property type="match status" value="1"/>
</dbReference>
<feature type="transmembrane region" description="Helical" evidence="17">
    <location>
        <begin position="207"/>
        <end position="224"/>
    </location>
</feature>
<evidence type="ECO:0000256" key="11">
    <source>
        <dbReference type="ARBA" id="ARBA00023136"/>
    </source>
</evidence>
<comment type="subcellular location">
    <subcellularLocation>
        <location evidence="2">Endomembrane system</location>
        <topology evidence="2">Multi-pass membrane protein</topology>
    </subcellularLocation>
</comment>
<feature type="transmembrane region" description="Helical" evidence="17">
    <location>
        <begin position="110"/>
        <end position="133"/>
    </location>
</feature>
<evidence type="ECO:0000256" key="2">
    <source>
        <dbReference type="ARBA" id="ARBA00004127"/>
    </source>
</evidence>
<dbReference type="InterPro" id="IPR000462">
    <property type="entry name" value="CDP-OH_P_trans"/>
</dbReference>
<comment type="similarity">
    <text evidence="3 15">Belongs to the CDP-alcohol phosphatidyltransferase class-I family.</text>
</comment>
<evidence type="ECO:0000313" key="19">
    <source>
        <dbReference type="Proteomes" id="UP000590740"/>
    </source>
</evidence>
<keyword evidence="12" id="KW-0594">Phospholipid biosynthesis</keyword>
<dbReference type="InterPro" id="IPR004533">
    <property type="entry name" value="CDP-diaglyc--ser_O-PTrfase"/>
</dbReference>
<dbReference type="Gene3D" id="1.20.120.1760">
    <property type="match status" value="1"/>
</dbReference>
<evidence type="ECO:0000256" key="4">
    <source>
        <dbReference type="ARBA" id="ARBA00013174"/>
    </source>
</evidence>
<accession>A0A7W7Y7Q4</accession>
<feature type="transmembrane region" description="Helical" evidence="17">
    <location>
        <begin position="145"/>
        <end position="164"/>
    </location>
</feature>
<feature type="transmembrane region" description="Helical" evidence="17">
    <location>
        <begin position="12"/>
        <end position="31"/>
    </location>
</feature>
<evidence type="ECO:0000313" key="18">
    <source>
        <dbReference type="EMBL" id="MBB5031015.1"/>
    </source>
</evidence>
<evidence type="ECO:0000256" key="6">
    <source>
        <dbReference type="ARBA" id="ARBA00022516"/>
    </source>
</evidence>
<keyword evidence="19" id="KW-1185">Reference proteome</keyword>
<dbReference type="InterPro" id="IPR050324">
    <property type="entry name" value="CDP-alcohol_PTase-I"/>
</dbReference>
<dbReference type="GO" id="GO:0003882">
    <property type="term" value="F:CDP-diacylglycerol-serine O-phosphatidyltransferase activity"/>
    <property type="evidence" value="ECO:0007669"/>
    <property type="project" value="UniProtKB-EC"/>
</dbReference>
<keyword evidence="10" id="KW-0443">Lipid metabolism</keyword>